<organism evidence="1 2">
    <name type="scientific">Chryseobacterium lathyri</name>
    <dbReference type="NCBI Taxonomy" id="395933"/>
    <lineage>
        <taxon>Bacteria</taxon>
        <taxon>Pseudomonadati</taxon>
        <taxon>Bacteroidota</taxon>
        <taxon>Flavobacteriia</taxon>
        <taxon>Flavobacteriales</taxon>
        <taxon>Weeksellaceae</taxon>
        <taxon>Chryseobacterium group</taxon>
        <taxon>Chryseobacterium</taxon>
    </lineage>
</organism>
<sequence>MTAAQFIEKLSTFRNEKEIDKVEKFFKGNDGSTKHFGVKFGDVFKTAEEFSALPLKEINKLLDNDFYEVRMGAVSIMSFQAGNKKTSEEKKKELFDLYLQRHDRLNNWDFVDRGARNIIGNYLIDKSRNILYQLAESENPWERRTAVVSTHAFIRKNDVEDTFKIAEILVHDPHELVNKAVGSWIREAGKKNPKRLYDFLDQYAKAMPAVTFSYAIEKLDPEMKEQYKELRKEK</sequence>
<dbReference type="SUPFAM" id="SSF48371">
    <property type="entry name" value="ARM repeat"/>
    <property type="match status" value="1"/>
</dbReference>
<dbReference type="Pfam" id="PF08713">
    <property type="entry name" value="DNA_alkylation"/>
    <property type="match status" value="1"/>
</dbReference>
<dbReference type="InterPro" id="IPR014825">
    <property type="entry name" value="DNA_alkylation"/>
</dbReference>
<accession>A0A511Y5N4</accession>
<comment type="caution">
    <text evidence="1">The sequence shown here is derived from an EMBL/GenBank/DDBJ whole genome shotgun (WGS) entry which is preliminary data.</text>
</comment>
<dbReference type="PANTHER" id="PTHR34070:SF1">
    <property type="entry name" value="DNA ALKYLATION REPAIR PROTEIN"/>
    <property type="match status" value="1"/>
</dbReference>
<dbReference type="RefSeq" id="WP_111955758.1">
    <property type="nucleotide sequence ID" value="NZ_BJYI01000002.1"/>
</dbReference>
<dbReference type="OrthoDB" id="9775346at2"/>
<dbReference type="EMBL" id="BJYI01000002">
    <property type="protein sequence ID" value="GEN70513.1"/>
    <property type="molecule type" value="Genomic_DNA"/>
</dbReference>
<dbReference type="InterPro" id="IPR016024">
    <property type="entry name" value="ARM-type_fold"/>
</dbReference>
<protein>
    <submittedName>
        <fullName evidence="1">DNA alkylation repair protein</fullName>
    </submittedName>
</protein>
<proteinExistence type="predicted"/>
<evidence type="ECO:0000313" key="2">
    <source>
        <dbReference type="Proteomes" id="UP000321150"/>
    </source>
</evidence>
<dbReference type="Gene3D" id="1.25.10.90">
    <property type="match status" value="1"/>
</dbReference>
<dbReference type="Proteomes" id="UP000321150">
    <property type="component" value="Unassembled WGS sequence"/>
</dbReference>
<reference evidence="1 2" key="1">
    <citation type="submission" date="2019-07" db="EMBL/GenBank/DDBJ databases">
        <title>Whole genome shotgun sequence of Chryseobacterium lathyri NBRC 105250.</title>
        <authorList>
            <person name="Hosoyama A."/>
            <person name="Uohara A."/>
            <person name="Ohji S."/>
            <person name="Ichikawa N."/>
        </authorList>
    </citation>
    <scope>NUCLEOTIDE SEQUENCE [LARGE SCALE GENOMIC DNA]</scope>
    <source>
        <strain evidence="1 2">NBRC 105250</strain>
    </source>
</reference>
<dbReference type="CDD" id="cd06561">
    <property type="entry name" value="AlkD_like"/>
    <property type="match status" value="1"/>
</dbReference>
<dbReference type="AlphaFoldDB" id="A0A511Y5N4"/>
<evidence type="ECO:0000313" key="1">
    <source>
        <dbReference type="EMBL" id="GEN70513.1"/>
    </source>
</evidence>
<gene>
    <name evidence="1" type="ORF">CLA01_05850</name>
</gene>
<name>A0A511Y5N4_9FLAO</name>
<dbReference type="PANTHER" id="PTHR34070">
    <property type="entry name" value="ARMADILLO-TYPE FOLD"/>
    <property type="match status" value="1"/>
</dbReference>